<sequence>SIEIVMKVKYRLEFEEYPETSEDSVACIYNVTGMDSNKALKIFDLKNIQYSYKEGTTCKSIYCSFLKTKIYKEIRTCHSIKMCQFAAPELATMTHTTVTFDDNLFKKIHKDNTSDPTYFIGCEKFKNDECGHQYQSLSGQININYLKRLFQEYIYYNNGITGEISNSVRHCYLVHPFMTQRLIQKKLECPVKFWHYVPENLEECPYIIIMSCYTYNYPLSLLSKIPIAIQNDLRNIIANENILDLTTRKLITCTSIQKFLKGVPLPELYPSLNNRSKIDYMIATKRHTEHLYTYVEKYQKTLLFAHAFTILQKTNAYKKLFDELFICVEQDCEHPIEFQSIYEHGIGYILADEYQSQALDWVQDKRQTWILASLSPAFTKMLPEIWTNTPFTMNAGESAHANINQNSYELSLLAAIQKVSEFDQFQWTISHEPSEMIAISRESSEMSIDNHKEILRIKHEKLNIQRDKNNELKREIIL</sequence>
<gene>
    <name evidence="1" type="ORF">GMARGA_LOCUS26375</name>
</gene>
<keyword evidence="2" id="KW-1185">Reference proteome</keyword>
<comment type="caution">
    <text evidence="1">The sequence shown here is derived from an EMBL/GenBank/DDBJ whole genome shotgun (WGS) entry which is preliminary data.</text>
</comment>
<organism evidence="1 2">
    <name type="scientific">Gigaspora margarita</name>
    <dbReference type="NCBI Taxonomy" id="4874"/>
    <lineage>
        <taxon>Eukaryota</taxon>
        <taxon>Fungi</taxon>
        <taxon>Fungi incertae sedis</taxon>
        <taxon>Mucoromycota</taxon>
        <taxon>Glomeromycotina</taxon>
        <taxon>Glomeromycetes</taxon>
        <taxon>Diversisporales</taxon>
        <taxon>Gigasporaceae</taxon>
        <taxon>Gigaspora</taxon>
    </lineage>
</organism>
<reference evidence="1 2" key="1">
    <citation type="submission" date="2021-06" db="EMBL/GenBank/DDBJ databases">
        <authorList>
            <person name="Kallberg Y."/>
            <person name="Tangrot J."/>
            <person name="Rosling A."/>
        </authorList>
    </citation>
    <scope>NUCLEOTIDE SEQUENCE [LARGE SCALE GENOMIC DNA]</scope>
    <source>
        <strain evidence="1 2">120-4 pot B 10/14</strain>
    </source>
</reference>
<name>A0ABN7W670_GIGMA</name>
<proteinExistence type="predicted"/>
<feature type="non-terminal residue" evidence="1">
    <location>
        <position position="478"/>
    </location>
</feature>
<dbReference type="EMBL" id="CAJVQB010030613">
    <property type="protein sequence ID" value="CAG8815801.1"/>
    <property type="molecule type" value="Genomic_DNA"/>
</dbReference>
<feature type="non-terminal residue" evidence="1">
    <location>
        <position position="1"/>
    </location>
</feature>
<evidence type="ECO:0000313" key="2">
    <source>
        <dbReference type="Proteomes" id="UP000789901"/>
    </source>
</evidence>
<evidence type="ECO:0000313" key="1">
    <source>
        <dbReference type="EMBL" id="CAG8815801.1"/>
    </source>
</evidence>
<accession>A0ABN7W670</accession>
<protein>
    <submittedName>
        <fullName evidence="1">12775_t:CDS:1</fullName>
    </submittedName>
</protein>
<dbReference type="Proteomes" id="UP000789901">
    <property type="component" value="Unassembled WGS sequence"/>
</dbReference>